<comment type="caution">
    <text evidence="2">The sequence shown here is derived from an EMBL/GenBank/DDBJ whole genome shotgun (WGS) entry which is preliminary data.</text>
</comment>
<evidence type="ECO:0000313" key="2">
    <source>
        <dbReference type="EMBL" id="KAJ0222225.1"/>
    </source>
</evidence>
<dbReference type="PANTHER" id="PTHR32166:SF74">
    <property type="entry name" value="OS05G0256350 PROTEIN"/>
    <property type="match status" value="1"/>
</dbReference>
<name>A0A9R1WGJ8_LACSA</name>
<dbReference type="AlphaFoldDB" id="A0A9R1WGJ8"/>
<keyword evidence="1" id="KW-0472">Membrane</keyword>
<proteinExistence type="predicted"/>
<evidence type="ECO:0008006" key="4">
    <source>
        <dbReference type="Google" id="ProtNLM"/>
    </source>
</evidence>
<feature type="transmembrane region" description="Helical" evidence="1">
    <location>
        <begin position="52"/>
        <end position="72"/>
    </location>
</feature>
<evidence type="ECO:0000256" key="1">
    <source>
        <dbReference type="SAM" id="Phobius"/>
    </source>
</evidence>
<gene>
    <name evidence="2" type="ORF">LSAT_V11C200093970</name>
</gene>
<reference evidence="2 3" key="1">
    <citation type="journal article" date="2017" name="Nat. Commun.">
        <title>Genome assembly with in vitro proximity ligation data and whole-genome triplication in lettuce.</title>
        <authorList>
            <person name="Reyes-Chin-Wo S."/>
            <person name="Wang Z."/>
            <person name="Yang X."/>
            <person name="Kozik A."/>
            <person name="Arikit S."/>
            <person name="Song C."/>
            <person name="Xia L."/>
            <person name="Froenicke L."/>
            <person name="Lavelle D.O."/>
            <person name="Truco M.J."/>
            <person name="Xia R."/>
            <person name="Zhu S."/>
            <person name="Xu C."/>
            <person name="Xu H."/>
            <person name="Xu X."/>
            <person name="Cox K."/>
            <person name="Korf I."/>
            <person name="Meyers B.C."/>
            <person name="Michelmore R.W."/>
        </authorList>
    </citation>
    <scope>NUCLEOTIDE SEQUENCE [LARGE SCALE GENOMIC DNA]</scope>
    <source>
        <strain evidence="3">cv. Salinas</strain>
        <tissue evidence="2">Seedlings</tissue>
    </source>
</reference>
<keyword evidence="1" id="KW-1133">Transmembrane helix</keyword>
<sequence length="155" mass="17530">MHCVLKVESCIKEVGPENMVQIVTENASNNMGAATLLKGKDHLFFGHLVKHIPSILCFKVLILIVLSIGGLPRYKKSLNHTKTLVLFIYAHHKTLAMMRHFTKKRDIVQPGVTRSAFLTLQSLADKKTQLKQIYGEIQNVKQESINALRNNKKNI</sequence>
<accession>A0A9R1WGJ8</accession>
<keyword evidence="1" id="KW-0812">Transmembrane</keyword>
<evidence type="ECO:0000313" key="3">
    <source>
        <dbReference type="Proteomes" id="UP000235145"/>
    </source>
</evidence>
<keyword evidence="3" id="KW-1185">Reference proteome</keyword>
<dbReference type="PANTHER" id="PTHR32166">
    <property type="entry name" value="OSJNBA0013A04.12 PROTEIN"/>
    <property type="match status" value="1"/>
</dbReference>
<dbReference type="Proteomes" id="UP000235145">
    <property type="component" value="Unassembled WGS sequence"/>
</dbReference>
<protein>
    <recommendedName>
        <fullName evidence="4">DUF659 domain-containing protein</fullName>
    </recommendedName>
</protein>
<organism evidence="2 3">
    <name type="scientific">Lactuca sativa</name>
    <name type="common">Garden lettuce</name>
    <dbReference type="NCBI Taxonomy" id="4236"/>
    <lineage>
        <taxon>Eukaryota</taxon>
        <taxon>Viridiplantae</taxon>
        <taxon>Streptophyta</taxon>
        <taxon>Embryophyta</taxon>
        <taxon>Tracheophyta</taxon>
        <taxon>Spermatophyta</taxon>
        <taxon>Magnoliopsida</taxon>
        <taxon>eudicotyledons</taxon>
        <taxon>Gunneridae</taxon>
        <taxon>Pentapetalae</taxon>
        <taxon>asterids</taxon>
        <taxon>campanulids</taxon>
        <taxon>Asterales</taxon>
        <taxon>Asteraceae</taxon>
        <taxon>Cichorioideae</taxon>
        <taxon>Cichorieae</taxon>
        <taxon>Lactucinae</taxon>
        <taxon>Lactuca</taxon>
    </lineage>
</organism>
<dbReference type="EMBL" id="NBSK02000002">
    <property type="protein sequence ID" value="KAJ0222225.1"/>
    <property type="molecule type" value="Genomic_DNA"/>
</dbReference>